<accession>A0A9P5ZI91</accession>
<sequence>MIDFPDVLHWTPSAPRSLSPLRGVEIEHSVDGNTRREMLITGKEPDASRAVYDGLDVAHIAVTRTLSAGTGTVRFKVTRSQCYTSITCLDVRFVVEFRNSKERTRFLDEHMRKLERRYIFGVNTGVVVINDIMHALVPICDDLDAAQKNALRRRVPLSQFQDECSQPKTKLIRHRKSNRRHDRPCCLTLDITIFARVRSFILRSATNSPPISPSHSNAFQSLNNIHLNFPSSAQDDRHNNNPSSQNSPGTLSFTVQASGIHGLTGTNSVACGNSITISSEHRNVHINLAGLPGVSLNINFNSGDSYFGAISSSNIGGTNNVNNSAYLIVTLET</sequence>
<feature type="region of interest" description="Disordered" evidence="1">
    <location>
        <begin position="230"/>
        <end position="251"/>
    </location>
</feature>
<dbReference type="EMBL" id="MU154869">
    <property type="protein sequence ID" value="KAF9486884.1"/>
    <property type="molecule type" value="Genomic_DNA"/>
</dbReference>
<reference evidence="2" key="1">
    <citation type="submission" date="2020-11" db="EMBL/GenBank/DDBJ databases">
        <authorList>
            <consortium name="DOE Joint Genome Institute"/>
            <person name="Ahrendt S."/>
            <person name="Riley R."/>
            <person name="Andreopoulos W."/>
            <person name="Labutti K."/>
            <person name="Pangilinan J."/>
            <person name="Ruiz-Duenas F.J."/>
            <person name="Barrasa J.M."/>
            <person name="Sanchez-Garcia M."/>
            <person name="Camarero S."/>
            <person name="Miyauchi S."/>
            <person name="Serrano A."/>
            <person name="Linde D."/>
            <person name="Babiker R."/>
            <person name="Drula E."/>
            <person name="Ayuso-Fernandez I."/>
            <person name="Pacheco R."/>
            <person name="Padilla G."/>
            <person name="Ferreira P."/>
            <person name="Barriuso J."/>
            <person name="Kellner H."/>
            <person name="Castanera R."/>
            <person name="Alfaro M."/>
            <person name="Ramirez L."/>
            <person name="Pisabarro A.G."/>
            <person name="Kuo A."/>
            <person name="Tritt A."/>
            <person name="Lipzen A."/>
            <person name="He G."/>
            <person name="Yan M."/>
            <person name="Ng V."/>
            <person name="Cullen D."/>
            <person name="Martin F."/>
            <person name="Rosso M.-N."/>
            <person name="Henrissat B."/>
            <person name="Hibbett D."/>
            <person name="Martinez A.T."/>
            <person name="Grigoriev I.V."/>
        </authorList>
    </citation>
    <scope>NUCLEOTIDE SEQUENCE</scope>
    <source>
        <strain evidence="2">ATCC 90797</strain>
    </source>
</reference>
<dbReference type="OrthoDB" id="10400718at2759"/>
<evidence type="ECO:0000313" key="2">
    <source>
        <dbReference type="EMBL" id="KAF9486884.1"/>
    </source>
</evidence>
<evidence type="ECO:0000256" key="1">
    <source>
        <dbReference type="SAM" id="MobiDB-lite"/>
    </source>
</evidence>
<comment type="caution">
    <text evidence="2">The sequence shown here is derived from an EMBL/GenBank/DDBJ whole genome shotgun (WGS) entry which is preliminary data.</text>
</comment>
<organism evidence="2 3">
    <name type="scientific">Pleurotus eryngii</name>
    <name type="common">Boletus of the steppes</name>
    <dbReference type="NCBI Taxonomy" id="5323"/>
    <lineage>
        <taxon>Eukaryota</taxon>
        <taxon>Fungi</taxon>
        <taxon>Dikarya</taxon>
        <taxon>Basidiomycota</taxon>
        <taxon>Agaricomycotina</taxon>
        <taxon>Agaricomycetes</taxon>
        <taxon>Agaricomycetidae</taxon>
        <taxon>Agaricales</taxon>
        <taxon>Pleurotineae</taxon>
        <taxon>Pleurotaceae</taxon>
        <taxon>Pleurotus</taxon>
    </lineage>
</organism>
<evidence type="ECO:0000313" key="3">
    <source>
        <dbReference type="Proteomes" id="UP000807025"/>
    </source>
</evidence>
<feature type="compositionally biased region" description="Polar residues" evidence="1">
    <location>
        <begin position="240"/>
        <end position="251"/>
    </location>
</feature>
<proteinExistence type="predicted"/>
<name>A0A9P5ZI91_PLEER</name>
<gene>
    <name evidence="2" type="ORF">BDN71DRAFT_1514518</name>
</gene>
<dbReference type="AlphaFoldDB" id="A0A9P5ZI91"/>
<dbReference type="Proteomes" id="UP000807025">
    <property type="component" value="Unassembled WGS sequence"/>
</dbReference>
<protein>
    <submittedName>
        <fullName evidence="2">Uncharacterized protein</fullName>
    </submittedName>
</protein>
<keyword evidence="3" id="KW-1185">Reference proteome</keyword>